<sequence>GYERTINDPTCASNFYNLNASLLYLLPQFQASEQTINMANMNYEDTFYMINTFPSLSSLSQTSGQTKNNSTCTKYISSILLFQAFEQARNTTYMNFEDTSEETNNVEIEYESTFHGDINASCSLSQIQ</sequence>
<dbReference type="EMBL" id="CAJVPY010017922">
    <property type="protein sequence ID" value="CAG8764408.1"/>
    <property type="molecule type" value="Genomic_DNA"/>
</dbReference>
<organism evidence="1 2">
    <name type="scientific">Dentiscutata erythropus</name>
    <dbReference type="NCBI Taxonomy" id="1348616"/>
    <lineage>
        <taxon>Eukaryota</taxon>
        <taxon>Fungi</taxon>
        <taxon>Fungi incertae sedis</taxon>
        <taxon>Mucoromycota</taxon>
        <taxon>Glomeromycotina</taxon>
        <taxon>Glomeromycetes</taxon>
        <taxon>Diversisporales</taxon>
        <taxon>Gigasporaceae</taxon>
        <taxon>Dentiscutata</taxon>
    </lineage>
</organism>
<reference evidence="1" key="1">
    <citation type="submission" date="2021-06" db="EMBL/GenBank/DDBJ databases">
        <authorList>
            <person name="Kallberg Y."/>
            <person name="Tangrot J."/>
            <person name="Rosling A."/>
        </authorList>
    </citation>
    <scope>NUCLEOTIDE SEQUENCE</scope>
    <source>
        <strain evidence="1">MA453B</strain>
    </source>
</reference>
<evidence type="ECO:0000313" key="1">
    <source>
        <dbReference type="EMBL" id="CAG8764408.1"/>
    </source>
</evidence>
<keyword evidence="2" id="KW-1185">Reference proteome</keyword>
<protein>
    <submittedName>
        <fullName evidence="1">6836_t:CDS:1</fullName>
    </submittedName>
</protein>
<evidence type="ECO:0000313" key="2">
    <source>
        <dbReference type="Proteomes" id="UP000789405"/>
    </source>
</evidence>
<dbReference type="AlphaFoldDB" id="A0A9N9J452"/>
<dbReference type="OrthoDB" id="2446367at2759"/>
<feature type="non-terminal residue" evidence="1">
    <location>
        <position position="128"/>
    </location>
</feature>
<comment type="caution">
    <text evidence="1">The sequence shown here is derived from an EMBL/GenBank/DDBJ whole genome shotgun (WGS) entry which is preliminary data.</text>
</comment>
<proteinExistence type="predicted"/>
<name>A0A9N9J452_9GLOM</name>
<dbReference type="Proteomes" id="UP000789405">
    <property type="component" value="Unassembled WGS sequence"/>
</dbReference>
<accession>A0A9N9J452</accession>
<feature type="non-terminal residue" evidence="1">
    <location>
        <position position="1"/>
    </location>
</feature>
<gene>
    <name evidence="1" type="ORF">DERYTH_LOCUS18112</name>
</gene>